<organism evidence="2">
    <name type="scientific">uncultured Frankineae bacterium</name>
    <dbReference type="NCBI Taxonomy" id="437475"/>
    <lineage>
        <taxon>Bacteria</taxon>
        <taxon>Bacillati</taxon>
        <taxon>Actinomycetota</taxon>
        <taxon>Actinomycetes</taxon>
        <taxon>Frankiales</taxon>
        <taxon>environmental samples</taxon>
    </lineage>
</organism>
<gene>
    <name evidence="2" type="ORF">AVDCRST_MAG07-2839</name>
</gene>
<evidence type="ECO:0000256" key="1">
    <source>
        <dbReference type="SAM" id="MobiDB-lite"/>
    </source>
</evidence>
<name>A0A6J4M356_9ACTN</name>
<dbReference type="AlphaFoldDB" id="A0A6J4M356"/>
<evidence type="ECO:0000313" key="2">
    <source>
        <dbReference type="EMBL" id="CAA9348414.1"/>
    </source>
</evidence>
<sequence>MWTPRRARSDAAGLAPRGRFELAAMALAVVSAGTAAALVPSLQPASGAVRSWDELGPGAPGATPGSEDLPCDRHGAGTAVEVDRATAVEAGRVTSIHVDRVAAVAR</sequence>
<accession>A0A6J4M356</accession>
<proteinExistence type="predicted"/>
<reference evidence="2" key="1">
    <citation type="submission" date="2020-02" db="EMBL/GenBank/DDBJ databases">
        <authorList>
            <person name="Meier V. D."/>
        </authorList>
    </citation>
    <scope>NUCLEOTIDE SEQUENCE</scope>
    <source>
        <strain evidence="2">AVDCRST_MAG07</strain>
    </source>
</reference>
<dbReference type="EMBL" id="CADCUB010000134">
    <property type="protein sequence ID" value="CAA9348414.1"/>
    <property type="molecule type" value="Genomic_DNA"/>
</dbReference>
<feature type="region of interest" description="Disordered" evidence="1">
    <location>
        <begin position="50"/>
        <end position="69"/>
    </location>
</feature>
<protein>
    <submittedName>
        <fullName evidence="2">Uncharacterized protein</fullName>
    </submittedName>
</protein>